<sequence>MANSCSVSTHSAFVGVFRPCDGTVIPVLQTVTDRPDRLPTVTVQIVNLSCPVTLIVEHQNSTIPIMRTIDPDVSISLTVDLVRNVSVECSTSPNNSCFFNVLLNISNCICC</sequence>
<reference evidence="1 2" key="1">
    <citation type="submission" date="2016-10" db="EMBL/GenBank/DDBJ databases">
        <authorList>
            <person name="de Groot N.N."/>
        </authorList>
    </citation>
    <scope>NUCLEOTIDE SEQUENCE [LARGE SCALE GENOMIC DNA]</scope>
    <source>
        <strain evidence="1 2">DSM 2895</strain>
    </source>
</reference>
<gene>
    <name evidence="1" type="ORF">SAMN04487909_1342</name>
</gene>
<accession>A0A1G8XZ40</accession>
<dbReference type="EMBL" id="FNED01000034">
    <property type="protein sequence ID" value="SDJ95869.1"/>
    <property type="molecule type" value="Genomic_DNA"/>
</dbReference>
<protein>
    <recommendedName>
        <fullName evidence="3">Spore coat protein</fullName>
    </recommendedName>
</protein>
<dbReference type="Proteomes" id="UP000182836">
    <property type="component" value="Unassembled WGS sequence"/>
</dbReference>
<proteinExistence type="predicted"/>
<evidence type="ECO:0008006" key="3">
    <source>
        <dbReference type="Google" id="ProtNLM"/>
    </source>
</evidence>
<dbReference type="AlphaFoldDB" id="A0A1G8XZ40"/>
<name>A0A1G8XZ40_ANEMI</name>
<evidence type="ECO:0000313" key="2">
    <source>
        <dbReference type="Proteomes" id="UP000182836"/>
    </source>
</evidence>
<evidence type="ECO:0000313" key="1">
    <source>
        <dbReference type="EMBL" id="SDJ95869.1"/>
    </source>
</evidence>
<organism evidence="1 2">
    <name type="scientific">Aneurinibacillus migulanus</name>
    <name type="common">Bacillus migulanus</name>
    <dbReference type="NCBI Taxonomy" id="47500"/>
    <lineage>
        <taxon>Bacteria</taxon>
        <taxon>Bacillati</taxon>
        <taxon>Bacillota</taxon>
        <taxon>Bacilli</taxon>
        <taxon>Bacillales</taxon>
        <taxon>Paenibacillaceae</taxon>
        <taxon>Aneurinibacillus group</taxon>
        <taxon>Aneurinibacillus</taxon>
    </lineage>
</organism>